<keyword evidence="2" id="KW-1185">Reference proteome</keyword>
<organism evidence="1 2">
    <name type="scientific">Deinococcus sonorensis</name>
    <dbReference type="NCBI Taxonomy" id="309891"/>
    <lineage>
        <taxon>Bacteria</taxon>
        <taxon>Thermotogati</taxon>
        <taxon>Deinococcota</taxon>
        <taxon>Deinococci</taxon>
        <taxon>Deinococcales</taxon>
        <taxon>Deinococcaceae</taxon>
        <taxon>Deinococcus</taxon>
    </lineage>
</organism>
<accession>A0ABV8YBI5</accession>
<dbReference type="RefSeq" id="WP_380129981.1">
    <property type="nucleotide sequence ID" value="NZ_JBHSEG010000008.1"/>
</dbReference>
<proteinExistence type="predicted"/>
<evidence type="ECO:0000313" key="1">
    <source>
        <dbReference type="EMBL" id="MFC4455268.1"/>
    </source>
</evidence>
<comment type="caution">
    <text evidence="1">The sequence shown here is derived from an EMBL/GenBank/DDBJ whole genome shotgun (WGS) entry which is preliminary data.</text>
</comment>
<dbReference type="EMBL" id="JBHSEG010000008">
    <property type="protein sequence ID" value="MFC4455268.1"/>
    <property type="molecule type" value="Genomic_DNA"/>
</dbReference>
<gene>
    <name evidence="1" type="ORF">ACFO0P_15935</name>
</gene>
<dbReference type="Proteomes" id="UP001595939">
    <property type="component" value="Unassembled WGS sequence"/>
</dbReference>
<evidence type="ECO:0000313" key="2">
    <source>
        <dbReference type="Proteomes" id="UP001595939"/>
    </source>
</evidence>
<sequence length="166" mass="18678">MIDQLSIRARFVVGVLTFARYCDLHHLHDLELDAFIEHGFALATATDIPAWERHEPALVLVGLGYDYPDEFVPQDEDQRVILTSWLQQVTEIAYADLYGATTQASKQHLLAALAIAEEHGVQPPDLTAFLDSRWDQAGGWGEPVSPQVVTQWRALRFRTPPPPHRG</sequence>
<protein>
    <submittedName>
        <fullName evidence="1">Uncharacterized protein</fullName>
    </submittedName>
</protein>
<name>A0ABV8YBI5_9DEIO</name>
<reference evidence="2" key="1">
    <citation type="journal article" date="2019" name="Int. J. Syst. Evol. Microbiol.">
        <title>The Global Catalogue of Microorganisms (GCM) 10K type strain sequencing project: providing services to taxonomists for standard genome sequencing and annotation.</title>
        <authorList>
            <consortium name="The Broad Institute Genomics Platform"/>
            <consortium name="The Broad Institute Genome Sequencing Center for Infectious Disease"/>
            <person name="Wu L."/>
            <person name="Ma J."/>
        </authorList>
    </citation>
    <scope>NUCLEOTIDE SEQUENCE [LARGE SCALE GENOMIC DNA]</scope>
    <source>
        <strain evidence="2">CCUG 39970</strain>
    </source>
</reference>